<evidence type="ECO:0000313" key="3">
    <source>
        <dbReference type="EMBL" id="TGO03824.1"/>
    </source>
</evidence>
<keyword evidence="1" id="KW-0812">Transmembrane</keyword>
<evidence type="ECO:0000256" key="1">
    <source>
        <dbReference type="SAM" id="Phobius"/>
    </source>
</evidence>
<dbReference type="EMBL" id="RHPJ01000005">
    <property type="protein sequence ID" value="TGO03824.1"/>
    <property type="molecule type" value="Genomic_DNA"/>
</dbReference>
<evidence type="ECO:0008006" key="5">
    <source>
        <dbReference type="Google" id="ProtNLM"/>
    </source>
</evidence>
<protein>
    <recommendedName>
        <fullName evidence="5">DUF2330 domain-containing protein</fullName>
    </recommendedName>
</protein>
<sequence>MGRRTAALTGSVLMLTAGLVTIPPAAACGCGDFALPEDGEGGMDVVGEQAILSLVDGTQRVQIALDADSDLADAALVVPTPTPATAALGDAEAFDALAEISAPQREEVSVWWPDWGSGGDGAAGAAPGGSPGVDVFQEVTLGPLEVASLGSADLDGLLSWLDERGYALSEQLAAAMGAYVEEGWSFVAIKLSPEGEALDGEIPPVDLTFASDELVYPMRLSAAADVAQQVRTYVVADRRMDRADGGVNYDVLYAGPLGQAAHPALETWGEPFGQDAYVTAVEQTFVDPAADITSDFMFAASEQGDVQRTYRVEVDRMVGPILAGPAFVAIGMVVLGAVGTLARVARRRRTAVKEPSAAAGSSSPR</sequence>
<keyword evidence="4" id="KW-1185">Reference proteome</keyword>
<dbReference type="InterPro" id="IPR019283">
    <property type="entry name" value="DUF2330"/>
</dbReference>
<feature type="chain" id="PRO_5021470849" description="DUF2330 domain-containing protein" evidence="2">
    <location>
        <begin position="28"/>
        <end position="365"/>
    </location>
</feature>
<comment type="caution">
    <text evidence="3">The sequence shown here is derived from an EMBL/GenBank/DDBJ whole genome shotgun (WGS) entry which is preliminary data.</text>
</comment>
<feature type="signal peptide" evidence="2">
    <location>
        <begin position="1"/>
        <end position="27"/>
    </location>
</feature>
<dbReference type="Proteomes" id="UP000297318">
    <property type="component" value="Unassembled WGS sequence"/>
</dbReference>
<accession>A0A4Z1DWH1</accession>
<dbReference type="OrthoDB" id="275368at2"/>
<organism evidence="3 4">
    <name type="scientific">Serinibacter arcticus</name>
    <dbReference type="NCBI Taxonomy" id="1655435"/>
    <lineage>
        <taxon>Bacteria</taxon>
        <taxon>Bacillati</taxon>
        <taxon>Actinomycetota</taxon>
        <taxon>Actinomycetes</taxon>
        <taxon>Micrococcales</taxon>
        <taxon>Beutenbergiaceae</taxon>
        <taxon>Serinibacter</taxon>
    </lineage>
</organism>
<proteinExistence type="predicted"/>
<keyword evidence="1" id="KW-1133">Transmembrane helix</keyword>
<name>A0A4Z1DWH1_9MICO</name>
<keyword evidence="2" id="KW-0732">Signal</keyword>
<dbReference type="Pfam" id="PF10092">
    <property type="entry name" value="DUF2330"/>
    <property type="match status" value="1"/>
</dbReference>
<keyword evidence="1" id="KW-0472">Membrane</keyword>
<evidence type="ECO:0000313" key="4">
    <source>
        <dbReference type="Proteomes" id="UP000297318"/>
    </source>
</evidence>
<feature type="transmembrane region" description="Helical" evidence="1">
    <location>
        <begin position="317"/>
        <end position="342"/>
    </location>
</feature>
<dbReference type="RefSeq" id="WP_135850853.1">
    <property type="nucleotide sequence ID" value="NZ_RHPJ01000005.1"/>
</dbReference>
<gene>
    <name evidence="3" type="ORF">SERN_2836</name>
</gene>
<dbReference type="AlphaFoldDB" id="A0A4Z1DWH1"/>
<reference evidence="3 4" key="1">
    <citation type="submission" date="2018-11" db="EMBL/GenBank/DDBJ databases">
        <title>Complete genome sequencing of the Actinobacteria Serinibacter sp. K3-2.</title>
        <authorList>
            <person name="Rakitin A.L."/>
            <person name="Beletsky A.V."/>
            <person name="Mardanov A.V."/>
            <person name="Ravin N.V."/>
            <person name="Gromova A.S."/>
            <person name="Filippova S.N."/>
            <person name="Gal'Chenko V.F."/>
        </authorList>
    </citation>
    <scope>NUCLEOTIDE SEQUENCE [LARGE SCALE GENOMIC DNA]</scope>
    <source>
        <strain evidence="3 4">K3-2</strain>
    </source>
</reference>
<dbReference type="PROSITE" id="PS51257">
    <property type="entry name" value="PROKAR_LIPOPROTEIN"/>
    <property type="match status" value="1"/>
</dbReference>
<evidence type="ECO:0000256" key="2">
    <source>
        <dbReference type="SAM" id="SignalP"/>
    </source>
</evidence>